<dbReference type="AlphaFoldDB" id="A0A8J6M982"/>
<name>A0A8J6M982_9FIRM</name>
<keyword evidence="5 9" id="KW-0812">Transmembrane</keyword>
<evidence type="ECO:0000256" key="4">
    <source>
        <dbReference type="ARBA" id="ARBA00022519"/>
    </source>
</evidence>
<feature type="transmembrane region" description="Helical" evidence="9">
    <location>
        <begin position="97"/>
        <end position="117"/>
    </location>
</feature>
<comment type="subcellular location">
    <subcellularLocation>
        <location evidence="1">Cell membrane</location>
        <topology evidence="1">Multi-pass membrane protein</topology>
    </subcellularLocation>
</comment>
<evidence type="ECO:0000256" key="5">
    <source>
        <dbReference type="ARBA" id="ARBA00022692"/>
    </source>
</evidence>
<protein>
    <recommendedName>
        <fullName evidence="8">Autoinducer 2 import system permease protein LsrD</fullName>
    </recommendedName>
</protein>
<feature type="transmembrane region" description="Helical" evidence="9">
    <location>
        <begin position="124"/>
        <end position="144"/>
    </location>
</feature>
<feature type="transmembrane region" description="Helical" evidence="9">
    <location>
        <begin position="54"/>
        <end position="77"/>
    </location>
</feature>
<evidence type="ECO:0000256" key="9">
    <source>
        <dbReference type="SAM" id="Phobius"/>
    </source>
</evidence>
<dbReference type="GO" id="GO:0022857">
    <property type="term" value="F:transmembrane transporter activity"/>
    <property type="evidence" value="ECO:0007669"/>
    <property type="project" value="InterPro"/>
</dbReference>
<proteinExistence type="predicted"/>
<evidence type="ECO:0000256" key="7">
    <source>
        <dbReference type="ARBA" id="ARBA00023136"/>
    </source>
</evidence>
<reference evidence="10" key="1">
    <citation type="submission" date="2020-08" db="EMBL/GenBank/DDBJ databases">
        <title>Genome public.</title>
        <authorList>
            <person name="Liu C."/>
            <person name="Sun Q."/>
        </authorList>
    </citation>
    <scope>NUCLEOTIDE SEQUENCE</scope>
    <source>
        <strain evidence="10">NSJ-51</strain>
    </source>
</reference>
<keyword evidence="4" id="KW-0997">Cell inner membrane</keyword>
<evidence type="ECO:0000256" key="1">
    <source>
        <dbReference type="ARBA" id="ARBA00004651"/>
    </source>
</evidence>
<keyword evidence="11" id="KW-1185">Reference proteome</keyword>
<feature type="transmembrane region" description="Helical" evidence="9">
    <location>
        <begin position="15"/>
        <end position="34"/>
    </location>
</feature>
<feature type="transmembrane region" description="Helical" evidence="9">
    <location>
        <begin position="300"/>
        <end position="317"/>
    </location>
</feature>
<dbReference type="RefSeq" id="WP_186906837.1">
    <property type="nucleotide sequence ID" value="NZ_JACOPP010000004.1"/>
</dbReference>
<evidence type="ECO:0000256" key="6">
    <source>
        <dbReference type="ARBA" id="ARBA00022989"/>
    </source>
</evidence>
<dbReference type="PANTHER" id="PTHR32196:SF71">
    <property type="entry name" value="AUTOINDUCER 2 IMPORT SYSTEM PERMEASE PROTEIN LSRD"/>
    <property type="match status" value="1"/>
</dbReference>
<dbReference type="PANTHER" id="PTHR32196">
    <property type="entry name" value="ABC TRANSPORTER PERMEASE PROTEIN YPHD-RELATED-RELATED"/>
    <property type="match status" value="1"/>
</dbReference>
<comment type="caution">
    <text evidence="10">The sequence shown here is derived from an EMBL/GenBank/DDBJ whole genome shotgun (WGS) entry which is preliminary data.</text>
</comment>
<feature type="transmembrane region" description="Helical" evidence="9">
    <location>
        <begin position="218"/>
        <end position="238"/>
    </location>
</feature>
<keyword evidence="6 9" id="KW-1133">Transmembrane helix</keyword>
<evidence type="ECO:0000313" key="10">
    <source>
        <dbReference type="EMBL" id="MBC5732935.1"/>
    </source>
</evidence>
<keyword evidence="3" id="KW-1003">Cell membrane</keyword>
<evidence type="ECO:0000313" key="11">
    <source>
        <dbReference type="Proteomes" id="UP000661435"/>
    </source>
</evidence>
<gene>
    <name evidence="10" type="ORF">H8S57_04235</name>
</gene>
<dbReference type="Pfam" id="PF02653">
    <property type="entry name" value="BPD_transp_2"/>
    <property type="match status" value="1"/>
</dbReference>
<dbReference type="CDD" id="cd06579">
    <property type="entry name" value="TM_PBP1_transp_AraH_like"/>
    <property type="match status" value="1"/>
</dbReference>
<feature type="transmembrane region" description="Helical" evidence="9">
    <location>
        <begin position="272"/>
        <end position="294"/>
    </location>
</feature>
<organism evidence="10 11">
    <name type="scientific">Lawsonibacter hominis</name>
    <dbReference type="NCBI Taxonomy" id="2763053"/>
    <lineage>
        <taxon>Bacteria</taxon>
        <taxon>Bacillati</taxon>
        <taxon>Bacillota</taxon>
        <taxon>Clostridia</taxon>
        <taxon>Eubacteriales</taxon>
        <taxon>Oscillospiraceae</taxon>
        <taxon>Lawsonibacter</taxon>
    </lineage>
</organism>
<dbReference type="Proteomes" id="UP000661435">
    <property type="component" value="Unassembled WGS sequence"/>
</dbReference>
<evidence type="ECO:0000256" key="2">
    <source>
        <dbReference type="ARBA" id="ARBA00022448"/>
    </source>
</evidence>
<keyword evidence="7 9" id="KW-0472">Membrane</keyword>
<feature type="transmembrane region" description="Helical" evidence="9">
    <location>
        <begin position="164"/>
        <end position="187"/>
    </location>
</feature>
<accession>A0A8J6M982</accession>
<dbReference type="GO" id="GO:0005886">
    <property type="term" value="C:plasma membrane"/>
    <property type="evidence" value="ECO:0007669"/>
    <property type="project" value="UniProtKB-SubCell"/>
</dbReference>
<dbReference type="EMBL" id="JACOPP010000004">
    <property type="protein sequence ID" value="MBC5732935.1"/>
    <property type="molecule type" value="Genomic_DNA"/>
</dbReference>
<evidence type="ECO:0000256" key="8">
    <source>
        <dbReference type="ARBA" id="ARBA00039381"/>
    </source>
</evidence>
<evidence type="ECO:0000256" key="3">
    <source>
        <dbReference type="ARBA" id="ARBA00022475"/>
    </source>
</evidence>
<sequence>MTERKLAPRNLSQSAKQMVILLGVILLLFAIQGIMRPGSVTVGQAMNISRQASALGVVALGQALVILGGGIDLSVGSMVTLTNVFAVSIMQGKDENILPAVAVCLLLGLLCGVVNGIGVLKLNIAPFVMTLCTMSILQGVYLVYTGGSPSGNVSPWLKQIGNGFLVGPIPYSTVIWLTLALLVWVVLKFTPYGRKLYAVGSNPKAARLCGIRVERIKFSTYILSSLLAVVAGLLASGYIGTTSLSLGNDYINNSLAAVLIGGNAIEGGKGGVWGCVLGAFFMMLLFALLTMLSIGQVGKLIVQGLIIFGVVAGQGVFKKER</sequence>
<keyword evidence="2" id="KW-0813">Transport</keyword>
<dbReference type="InterPro" id="IPR001851">
    <property type="entry name" value="ABC_transp_permease"/>
</dbReference>